<feature type="coiled-coil region" evidence="9">
    <location>
        <begin position="181"/>
        <end position="208"/>
    </location>
</feature>
<keyword evidence="10" id="KW-0812">Transmembrane</keyword>
<dbReference type="AlphaFoldDB" id="A0A239DFT4"/>
<dbReference type="STRING" id="398843.A3K89_07735"/>
<feature type="transmembrane region" description="Helical" evidence="10">
    <location>
        <begin position="84"/>
        <end position="101"/>
    </location>
</feature>
<evidence type="ECO:0000256" key="7">
    <source>
        <dbReference type="ARBA" id="ARBA00022840"/>
    </source>
</evidence>
<accession>A0A239DFT4</accession>
<keyword evidence="10" id="KW-1133">Transmembrane helix</keyword>
<organism evidence="12 13">
    <name type="scientific">Rhodococcoides kyotonense</name>
    <dbReference type="NCBI Taxonomy" id="398843"/>
    <lineage>
        <taxon>Bacteria</taxon>
        <taxon>Bacillati</taxon>
        <taxon>Actinomycetota</taxon>
        <taxon>Actinomycetes</taxon>
        <taxon>Mycobacteriales</taxon>
        <taxon>Nocardiaceae</taxon>
        <taxon>Rhodococcoides</taxon>
    </lineage>
</organism>
<evidence type="ECO:0000256" key="6">
    <source>
        <dbReference type="ARBA" id="ARBA00022777"/>
    </source>
</evidence>
<dbReference type="Proteomes" id="UP000198327">
    <property type="component" value="Unassembled WGS sequence"/>
</dbReference>
<dbReference type="GO" id="GO:0016020">
    <property type="term" value="C:membrane"/>
    <property type="evidence" value="ECO:0007669"/>
    <property type="project" value="InterPro"/>
</dbReference>
<feature type="domain" description="Signal transduction histidine kinase subgroup 3 dimerisation and phosphoacceptor" evidence="11">
    <location>
        <begin position="201"/>
        <end position="266"/>
    </location>
</feature>
<evidence type="ECO:0000313" key="13">
    <source>
        <dbReference type="Proteomes" id="UP000198327"/>
    </source>
</evidence>
<evidence type="ECO:0000256" key="3">
    <source>
        <dbReference type="ARBA" id="ARBA00022553"/>
    </source>
</evidence>
<feature type="transmembrane region" description="Helical" evidence="10">
    <location>
        <begin position="60"/>
        <end position="79"/>
    </location>
</feature>
<keyword evidence="4" id="KW-0808">Transferase</keyword>
<evidence type="ECO:0000256" key="1">
    <source>
        <dbReference type="ARBA" id="ARBA00000085"/>
    </source>
</evidence>
<keyword evidence="6 12" id="KW-0418">Kinase</keyword>
<comment type="catalytic activity">
    <reaction evidence="1">
        <text>ATP + protein L-histidine = ADP + protein N-phospho-L-histidine.</text>
        <dbReference type="EC" id="2.7.13.3"/>
    </reaction>
</comment>
<dbReference type="GO" id="GO:0046983">
    <property type="term" value="F:protein dimerization activity"/>
    <property type="evidence" value="ECO:0007669"/>
    <property type="project" value="InterPro"/>
</dbReference>
<dbReference type="PANTHER" id="PTHR24421">
    <property type="entry name" value="NITRATE/NITRITE SENSOR PROTEIN NARX-RELATED"/>
    <property type="match status" value="1"/>
</dbReference>
<dbReference type="Gene3D" id="3.30.565.10">
    <property type="entry name" value="Histidine kinase-like ATPase, C-terminal domain"/>
    <property type="match status" value="1"/>
</dbReference>
<dbReference type="Pfam" id="PF07730">
    <property type="entry name" value="HisKA_3"/>
    <property type="match status" value="1"/>
</dbReference>
<feature type="transmembrane region" description="Helical" evidence="10">
    <location>
        <begin position="107"/>
        <end position="126"/>
    </location>
</feature>
<evidence type="ECO:0000256" key="8">
    <source>
        <dbReference type="ARBA" id="ARBA00023012"/>
    </source>
</evidence>
<feature type="transmembrane region" description="Helical" evidence="10">
    <location>
        <begin position="155"/>
        <end position="176"/>
    </location>
</feature>
<protein>
    <recommendedName>
        <fullName evidence="2">histidine kinase</fullName>
        <ecNumber evidence="2">2.7.13.3</ecNumber>
    </recommendedName>
</protein>
<feature type="transmembrane region" description="Helical" evidence="10">
    <location>
        <begin position="131"/>
        <end position="149"/>
    </location>
</feature>
<reference evidence="13" key="1">
    <citation type="submission" date="2017-06" db="EMBL/GenBank/DDBJ databases">
        <authorList>
            <person name="Varghese N."/>
            <person name="Submissions S."/>
        </authorList>
    </citation>
    <scope>NUCLEOTIDE SEQUENCE [LARGE SCALE GENOMIC DNA]</scope>
    <source>
        <strain evidence="13">JCM 23211</strain>
    </source>
</reference>
<dbReference type="OrthoDB" id="227596at2"/>
<keyword evidence="5" id="KW-0547">Nucleotide-binding</keyword>
<keyword evidence="10" id="KW-0472">Membrane</keyword>
<dbReference type="SUPFAM" id="SSF55874">
    <property type="entry name" value="ATPase domain of HSP90 chaperone/DNA topoisomerase II/histidine kinase"/>
    <property type="match status" value="1"/>
</dbReference>
<evidence type="ECO:0000256" key="2">
    <source>
        <dbReference type="ARBA" id="ARBA00012438"/>
    </source>
</evidence>
<keyword evidence="3" id="KW-0597">Phosphoprotein</keyword>
<evidence type="ECO:0000256" key="5">
    <source>
        <dbReference type="ARBA" id="ARBA00022741"/>
    </source>
</evidence>
<keyword evidence="13" id="KW-1185">Reference proteome</keyword>
<dbReference type="InterPro" id="IPR036890">
    <property type="entry name" value="HATPase_C_sf"/>
</dbReference>
<evidence type="ECO:0000313" key="12">
    <source>
        <dbReference type="EMBL" id="SNS31220.1"/>
    </source>
</evidence>
<dbReference type="GO" id="GO:0000155">
    <property type="term" value="F:phosphorelay sensor kinase activity"/>
    <property type="evidence" value="ECO:0007669"/>
    <property type="project" value="InterPro"/>
</dbReference>
<keyword evidence="9" id="KW-0175">Coiled coil</keyword>
<dbReference type="InterPro" id="IPR050482">
    <property type="entry name" value="Sensor_HK_TwoCompSys"/>
</dbReference>
<feature type="transmembrane region" description="Helical" evidence="10">
    <location>
        <begin position="37"/>
        <end position="54"/>
    </location>
</feature>
<keyword evidence="7" id="KW-0067">ATP-binding</keyword>
<evidence type="ECO:0000256" key="4">
    <source>
        <dbReference type="ARBA" id="ARBA00022679"/>
    </source>
</evidence>
<name>A0A239DFT4_9NOCA</name>
<dbReference type="EMBL" id="FZOW01000001">
    <property type="protein sequence ID" value="SNS31220.1"/>
    <property type="molecule type" value="Genomic_DNA"/>
</dbReference>
<evidence type="ECO:0000256" key="9">
    <source>
        <dbReference type="SAM" id="Coils"/>
    </source>
</evidence>
<dbReference type="PANTHER" id="PTHR24421:SF10">
    <property type="entry name" value="NITRATE_NITRITE SENSOR PROTEIN NARQ"/>
    <property type="match status" value="1"/>
</dbReference>
<sequence>MTTFGARVPRVHRVGIRIAPKARAGVRRLSTGRRIDITIVLVTAILYSIAWPTLQLTHQVPTPIMPIVAALAVFPFVLVRANPALGWAVSAGAALVVPVVFDNVPGYDYPWQVTHIIVMLVLILAVSLRCAVPIVAVAWGATVLLFLGFTPGDDGIGWAVGLTAIVVFGLLVRWLVLSRRQLAAQEEVSELERARRAILEEKAKIARDLHDVVAHHMSLVVVQAQSAQYRLDDVSPSAAAEFESIGATAREALNEIRGMLGVLRSDGHVVDEAPAPGASDVDALLVSAQRAGVRVTWTATGEPALVSAGTGLALYRIVQESLSNAARHAPDSAVRVRLDYGPELVFLEVVNGPTPAGGVAVEKTGGHGLQGMKDRARGASGWLDTRVTPDGGFEVVARLPVDAVPVVRTSA</sequence>
<keyword evidence="8" id="KW-0902">Two-component regulatory system</keyword>
<dbReference type="GO" id="GO:0005524">
    <property type="term" value="F:ATP binding"/>
    <property type="evidence" value="ECO:0007669"/>
    <property type="project" value="UniProtKB-KW"/>
</dbReference>
<dbReference type="Gene3D" id="1.20.5.1930">
    <property type="match status" value="1"/>
</dbReference>
<dbReference type="EC" id="2.7.13.3" evidence="2"/>
<dbReference type="InterPro" id="IPR011712">
    <property type="entry name" value="Sig_transdc_His_kin_sub3_dim/P"/>
</dbReference>
<evidence type="ECO:0000259" key="11">
    <source>
        <dbReference type="Pfam" id="PF07730"/>
    </source>
</evidence>
<dbReference type="CDD" id="cd16917">
    <property type="entry name" value="HATPase_UhpB-NarQ-NarX-like"/>
    <property type="match status" value="1"/>
</dbReference>
<proteinExistence type="predicted"/>
<evidence type="ECO:0000256" key="10">
    <source>
        <dbReference type="SAM" id="Phobius"/>
    </source>
</evidence>
<gene>
    <name evidence="12" type="ORF">SAMN05421642_101543</name>
</gene>
<dbReference type="RefSeq" id="WP_089242965.1">
    <property type="nucleotide sequence ID" value="NZ_FZOW01000001.1"/>
</dbReference>